<organism evidence="4 5">
    <name type="scientific">Mycena metata</name>
    <dbReference type="NCBI Taxonomy" id="1033252"/>
    <lineage>
        <taxon>Eukaryota</taxon>
        <taxon>Fungi</taxon>
        <taxon>Dikarya</taxon>
        <taxon>Basidiomycota</taxon>
        <taxon>Agaricomycotina</taxon>
        <taxon>Agaricomycetes</taxon>
        <taxon>Agaricomycetidae</taxon>
        <taxon>Agaricales</taxon>
        <taxon>Marasmiineae</taxon>
        <taxon>Mycenaceae</taxon>
        <taxon>Mycena</taxon>
    </lineage>
</organism>
<feature type="non-terminal residue" evidence="4">
    <location>
        <position position="1"/>
    </location>
</feature>
<accession>A0AAD7N7A4</accession>
<evidence type="ECO:0000313" key="4">
    <source>
        <dbReference type="EMBL" id="KAJ7748991.1"/>
    </source>
</evidence>
<dbReference type="Proteomes" id="UP001215598">
    <property type="component" value="Unassembled WGS sequence"/>
</dbReference>
<gene>
    <name evidence="4" type="ORF">B0H16DRAFT_1223401</name>
</gene>
<feature type="domain" description="DDE Tnp4" evidence="3">
    <location>
        <begin position="1"/>
        <end position="49"/>
    </location>
</feature>
<evidence type="ECO:0000256" key="2">
    <source>
        <dbReference type="ARBA" id="ARBA00022723"/>
    </source>
</evidence>
<name>A0AAD7N7A4_9AGAR</name>
<dbReference type="EMBL" id="JARKIB010000071">
    <property type="protein sequence ID" value="KAJ7748991.1"/>
    <property type="molecule type" value="Genomic_DNA"/>
</dbReference>
<comment type="caution">
    <text evidence="4">The sequence shown here is derived from an EMBL/GenBank/DDBJ whole genome shotgun (WGS) entry which is preliminary data.</text>
</comment>
<evidence type="ECO:0000313" key="5">
    <source>
        <dbReference type="Proteomes" id="UP001215598"/>
    </source>
</evidence>
<evidence type="ECO:0000256" key="1">
    <source>
        <dbReference type="ARBA" id="ARBA00001968"/>
    </source>
</evidence>
<proteinExistence type="predicted"/>
<dbReference type="GO" id="GO:0046872">
    <property type="term" value="F:metal ion binding"/>
    <property type="evidence" value="ECO:0007669"/>
    <property type="project" value="UniProtKB-KW"/>
</dbReference>
<dbReference type="AlphaFoldDB" id="A0AAD7N7A4"/>
<dbReference type="Pfam" id="PF13359">
    <property type="entry name" value="DDE_Tnp_4"/>
    <property type="match status" value="1"/>
</dbReference>
<feature type="non-terminal residue" evidence="4">
    <location>
        <position position="52"/>
    </location>
</feature>
<keyword evidence="2" id="KW-0479">Metal-binding</keyword>
<reference evidence="4" key="1">
    <citation type="submission" date="2023-03" db="EMBL/GenBank/DDBJ databases">
        <title>Massive genome expansion in bonnet fungi (Mycena s.s.) driven by repeated elements and novel gene families across ecological guilds.</title>
        <authorList>
            <consortium name="Lawrence Berkeley National Laboratory"/>
            <person name="Harder C.B."/>
            <person name="Miyauchi S."/>
            <person name="Viragh M."/>
            <person name="Kuo A."/>
            <person name="Thoen E."/>
            <person name="Andreopoulos B."/>
            <person name="Lu D."/>
            <person name="Skrede I."/>
            <person name="Drula E."/>
            <person name="Henrissat B."/>
            <person name="Morin E."/>
            <person name="Kohler A."/>
            <person name="Barry K."/>
            <person name="LaButti K."/>
            <person name="Morin E."/>
            <person name="Salamov A."/>
            <person name="Lipzen A."/>
            <person name="Mereny Z."/>
            <person name="Hegedus B."/>
            <person name="Baldrian P."/>
            <person name="Stursova M."/>
            <person name="Weitz H."/>
            <person name="Taylor A."/>
            <person name="Grigoriev I.V."/>
            <person name="Nagy L.G."/>
            <person name="Martin F."/>
            <person name="Kauserud H."/>
        </authorList>
    </citation>
    <scope>NUCLEOTIDE SEQUENCE</scope>
    <source>
        <strain evidence="4">CBHHK182m</strain>
    </source>
</reference>
<keyword evidence="5" id="KW-1185">Reference proteome</keyword>
<sequence length="52" mass="5891">LAQVRVKSEHAMGYIKGRFASLRGLRQQIDDSNDHECALAWVKVCIIIHTLV</sequence>
<evidence type="ECO:0000259" key="3">
    <source>
        <dbReference type="Pfam" id="PF13359"/>
    </source>
</evidence>
<protein>
    <recommendedName>
        <fullName evidence="3">DDE Tnp4 domain-containing protein</fullName>
    </recommendedName>
</protein>
<dbReference type="InterPro" id="IPR027806">
    <property type="entry name" value="HARBI1_dom"/>
</dbReference>
<comment type="cofactor">
    <cofactor evidence="1">
        <name>a divalent metal cation</name>
        <dbReference type="ChEBI" id="CHEBI:60240"/>
    </cofactor>
</comment>